<dbReference type="RefSeq" id="WP_390264255.1">
    <property type="nucleotide sequence ID" value="NZ_JBHUGH010000013.1"/>
</dbReference>
<protein>
    <submittedName>
        <fullName evidence="3">Phage tail protein</fullName>
    </submittedName>
</protein>
<feature type="signal peptide" evidence="1">
    <location>
        <begin position="1"/>
        <end position="17"/>
    </location>
</feature>
<keyword evidence="4" id="KW-1185">Reference proteome</keyword>
<evidence type="ECO:0000313" key="3">
    <source>
        <dbReference type="EMBL" id="MFD1913794.1"/>
    </source>
</evidence>
<dbReference type="InterPro" id="IPR036116">
    <property type="entry name" value="FN3_sf"/>
</dbReference>
<reference evidence="4" key="1">
    <citation type="journal article" date="2019" name="Int. J. Syst. Evol. Microbiol.">
        <title>The Global Catalogue of Microorganisms (GCM) 10K type strain sequencing project: providing services to taxonomists for standard genome sequencing and annotation.</title>
        <authorList>
            <consortium name="The Broad Institute Genomics Platform"/>
            <consortium name="The Broad Institute Genome Sequencing Center for Infectious Disease"/>
            <person name="Wu L."/>
            <person name="Ma J."/>
        </authorList>
    </citation>
    <scope>NUCLEOTIDE SEQUENCE [LARGE SCALE GENOMIC DNA]</scope>
    <source>
        <strain evidence="4">CGMCC 4.7242</strain>
    </source>
</reference>
<evidence type="ECO:0000256" key="1">
    <source>
        <dbReference type="SAM" id="SignalP"/>
    </source>
</evidence>
<dbReference type="EMBL" id="JBHUGH010000013">
    <property type="protein sequence ID" value="MFD1913794.1"/>
    <property type="molecule type" value="Genomic_DNA"/>
</dbReference>
<dbReference type="PANTHER" id="PTHR36251">
    <property type="entry name" value="FELS-1 PROPHAGE HOST SPECIFICITY PROTEIN-RELATED"/>
    <property type="match status" value="1"/>
</dbReference>
<dbReference type="InterPro" id="IPR053171">
    <property type="entry name" value="Viral_Tip_Attach_Protein"/>
</dbReference>
<dbReference type="Pfam" id="PF13550">
    <property type="entry name" value="Phage-tail_3"/>
    <property type="match status" value="1"/>
</dbReference>
<comment type="caution">
    <text evidence="3">The sequence shown here is derived from an EMBL/GenBank/DDBJ whole genome shotgun (WGS) entry which is preliminary data.</text>
</comment>
<feature type="chain" id="PRO_5046047511" evidence="1">
    <location>
        <begin position="18"/>
        <end position="847"/>
    </location>
</feature>
<dbReference type="SUPFAM" id="SSF49265">
    <property type="entry name" value="Fibronectin type III"/>
    <property type="match status" value="1"/>
</dbReference>
<dbReference type="InterPro" id="IPR013783">
    <property type="entry name" value="Ig-like_fold"/>
</dbReference>
<sequence length="847" mass="89716">MPPVVAGAVALGGAALAAGGLGAALAATGLTGFAAQFGASMLVSTAASALMNPNIPMRDRTVTVRAPVEPRRIIYGRARVGGTIVFVHSTGSGNKQLHLVIALAGHRVKTIGAVYFDGQLAINAAGIPQGRWANRVGFDSRRGAGDQTAFAGLVAAAPALWTPDHRLSGIACIYLRLSHSNSAFPNGIPSITLDIEGKDDILDPRIGQRVYSENAALCLADYLSLERYSIGAAIGAPDGTDEDALIEAANICDEAVPLAEGGSEPRYTCNGVIGLDAAPKTVIEGMLSAMAGTLAWPGGVFRIHAGAWRAPTVELGPGDIREGGIAVQTRISRRENFNAVRGQFVSPENDWQPDDFPAYASEVYLAEDGERVWKDIVLPFTISASMAQRLAKITLERARRQQSVRLPGKISACRATVGGTVALTYPRWGYAAKPFEVRGLTLDAQAGGVLPELALRETSPLVYDWTASEEQIYAAAPRTTLPSAFDVDRPGTPAITEELYVTRDGTGVKALARVTWEPSPTVAVARYEVQARRVETPDGTPTGDDWLTYASTEQTLAEIHDIEPGRWEIRVKAVTTLGVSSDWAQAARTILGLTAPPAQLQGLNIQVGGNIAVLRWQSAADLDVRVGGRILIRHSASETPSWSNSVSVAEVAGSDGSAVVTLIPGTYLLRARDNSGNLGPAAMIRTEAAQVLDYVPAGILQEDPSFGGARDGVELVDNTLRLTGAPSEGLYAFAAAMDLGSVRNLRLRSHVTVAGLALGLTVDDRGDPIDSWPDFDGTDDAEIDVRVEAQITRDDPAGPDPGWSDWFRLQSTEVAARGIRARARLVSASEDFNVIVSQLRVHADEVA</sequence>
<evidence type="ECO:0000259" key="2">
    <source>
        <dbReference type="Pfam" id="PF13550"/>
    </source>
</evidence>
<accession>A0ABW4S8L2</accession>
<dbReference type="Proteomes" id="UP001597353">
    <property type="component" value="Unassembled WGS sequence"/>
</dbReference>
<evidence type="ECO:0000313" key="4">
    <source>
        <dbReference type="Proteomes" id="UP001597353"/>
    </source>
</evidence>
<feature type="domain" description="Tip attachment protein J" evidence="2">
    <location>
        <begin position="279"/>
        <end position="426"/>
    </location>
</feature>
<dbReference type="Gene3D" id="2.60.40.10">
    <property type="entry name" value="Immunoglobulins"/>
    <property type="match status" value="1"/>
</dbReference>
<dbReference type="PANTHER" id="PTHR36251:SF2">
    <property type="entry name" value="GIFSY-2 PROPHAGE HOST SPECIFICITY PROTEIN J, PHAGE LAMBDA"/>
    <property type="match status" value="1"/>
</dbReference>
<keyword evidence="1" id="KW-0732">Signal</keyword>
<proteinExistence type="predicted"/>
<dbReference type="InterPro" id="IPR032876">
    <property type="entry name" value="J_dom"/>
</dbReference>
<organism evidence="3 4">
    <name type="scientific">Halodurantibacterium flavum</name>
    <dbReference type="NCBI Taxonomy" id="1382802"/>
    <lineage>
        <taxon>Bacteria</taxon>
        <taxon>Pseudomonadati</taxon>
        <taxon>Pseudomonadota</taxon>
        <taxon>Alphaproteobacteria</taxon>
        <taxon>Rhodobacterales</taxon>
        <taxon>Paracoccaceae</taxon>
        <taxon>Halodurantibacterium</taxon>
    </lineage>
</organism>
<gene>
    <name evidence="3" type="ORF">ACFSGJ_16390</name>
</gene>
<name>A0ABW4S8L2_9RHOB</name>